<proteinExistence type="predicted"/>
<dbReference type="AlphaFoldDB" id="A0AA35CJ17"/>
<keyword evidence="3" id="KW-0670">Pyruvate</keyword>
<dbReference type="SUPFAM" id="SSF52518">
    <property type="entry name" value="Thiamin diphosphate-binding fold (THDP-binding)"/>
    <property type="match status" value="1"/>
</dbReference>
<dbReference type="InterPro" id="IPR029061">
    <property type="entry name" value="THDP-binding"/>
</dbReference>
<name>A0AA35CJ17_9FIRM</name>
<feature type="domain" description="Thiamine pyrophosphate enzyme TPP-binding" evidence="2">
    <location>
        <begin position="58"/>
        <end position="202"/>
    </location>
</feature>
<dbReference type="RefSeq" id="WP_264844214.1">
    <property type="nucleotide sequence ID" value="NZ_AP025628.1"/>
</dbReference>
<evidence type="ECO:0000313" key="3">
    <source>
        <dbReference type="EMBL" id="BDG60150.1"/>
    </source>
</evidence>
<organism evidence="3 4">
    <name type="scientific">Caldinitratiruptor microaerophilus</name>
    <dbReference type="NCBI Taxonomy" id="671077"/>
    <lineage>
        <taxon>Bacteria</taxon>
        <taxon>Bacillati</taxon>
        <taxon>Bacillota</taxon>
        <taxon>Clostridia</taxon>
        <taxon>Eubacteriales</taxon>
        <taxon>Symbiobacteriaceae</taxon>
        <taxon>Caldinitratiruptor</taxon>
    </lineage>
</organism>
<keyword evidence="4" id="KW-1185">Reference proteome</keyword>
<dbReference type="PANTHER" id="PTHR42897:SF1">
    <property type="entry name" value="2-OXOACID OXIDOREDUCTASE (FERREDOXIN)"/>
    <property type="match status" value="1"/>
</dbReference>
<keyword evidence="1" id="KW-0560">Oxidoreductase</keyword>
<dbReference type="InterPro" id="IPR011766">
    <property type="entry name" value="TPP_enzyme_TPP-bd"/>
</dbReference>
<dbReference type="InterPro" id="IPR051479">
    <property type="entry name" value="PorB-like"/>
</dbReference>
<dbReference type="GO" id="GO:0030976">
    <property type="term" value="F:thiamine pyrophosphate binding"/>
    <property type="evidence" value="ECO:0007669"/>
    <property type="project" value="InterPro"/>
</dbReference>
<gene>
    <name evidence="3" type="ORF">caldi_12400</name>
</gene>
<sequence length="282" mass="29975">MSVPLEPVEPWLTGGHLACPGCGAALAIRLAGHALGRRSIVAVPASCAGTIGANSLHTAWQIPFFHTLFESAPAVAAGIRAGLEAQGIEDVHVVSWAGDAGTGDIGLQALSAAAERNDDILHVCYDNELAMNTGGQADGATPLASRSSVTPGGKLTPKKDLPAILAAHGVPYVATASVAYPEDFLAKLRKASLIRGFRYIHVLAPCHVGWDIPPEQSIRVTRMATTSGLWPLYEIENGVKRQTVIPEPKVPVREYVRAQGRFRTLDEAQVEALQRWVDSRDA</sequence>
<dbReference type="Pfam" id="PF02775">
    <property type="entry name" value="TPP_enzyme_C"/>
    <property type="match status" value="1"/>
</dbReference>
<dbReference type="Gene3D" id="3.40.50.970">
    <property type="match status" value="2"/>
</dbReference>
<evidence type="ECO:0000313" key="4">
    <source>
        <dbReference type="Proteomes" id="UP001163687"/>
    </source>
</evidence>
<evidence type="ECO:0000259" key="2">
    <source>
        <dbReference type="Pfam" id="PF02775"/>
    </source>
</evidence>
<dbReference type="PANTHER" id="PTHR42897">
    <property type="entry name" value="PYRUVATE SYNTHASE SUBUNIT PORB"/>
    <property type="match status" value="1"/>
</dbReference>
<dbReference type="GO" id="GO:0016491">
    <property type="term" value="F:oxidoreductase activity"/>
    <property type="evidence" value="ECO:0007669"/>
    <property type="project" value="UniProtKB-KW"/>
</dbReference>
<dbReference type="EMBL" id="AP025628">
    <property type="protein sequence ID" value="BDG60150.1"/>
    <property type="molecule type" value="Genomic_DNA"/>
</dbReference>
<dbReference type="CDD" id="cd03376">
    <property type="entry name" value="TPP_PFOR_porB_like"/>
    <property type="match status" value="1"/>
</dbReference>
<accession>A0AA35CJ17</accession>
<dbReference type="Proteomes" id="UP001163687">
    <property type="component" value="Chromosome"/>
</dbReference>
<evidence type="ECO:0000256" key="1">
    <source>
        <dbReference type="ARBA" id="ARBA00023002"/>
    </source>
</evidence>
<protein>
    <submittedName>
        <fullName evidence="3">Pyruvate ferredoxin oxidoreductase subunit beta</fullName>
    </submittedName>
</protein>
<dbReference type="KEGG" id="cmic:caldi_12400"/>
<reference evidence="3" key="1">
    <citation type="submission" date="2022-03" db="EMBL/GenBank/DDBJ databases">
        <title>Complete genome sequence of Caldinitratiruptor microaerophilus.</title>
        <authorList>
            <person name="Mukaiyama R."/>
            <person name="Nishiyama T."/>
            <person name="Ueda K."/>
        </authorList>
    </citation>
    <scope>NUCLEOTIDE SEQUENCE</scope>
    <source>
        <strain evidence="3">JCM 16183</strain>
    </source>
</reference>